<comment type="similarity">
    <text evidence="1 2">Belongs to the Iojap/RsfS family.</text>
</comment>
<dbReference type="Proteomes" id="UP000005947">
    <property type="component" value="Unassembled WGS sequence"/>
</dbReference>
<sequence>MESSIVVHFSEKTLALCVAQILHSKKAEHTALITLPPERGLCPYMVVATARNRIHLHALLQDVEDGVHKQAHELPKAVEGIHANSWVVLDYGCVMVHICTAEIRTLYRLEYIWEDSSVQYLDDCTCADKDSFENRCANDVRLTK</sequence>
<dbReference type="PANTHER" id="PTHR21043">
    <property type="entry name" value="IOJAP SUPERFAMILY ORTHOLOG"/>
    <property type="match status" value="1"/>
</dbReference>
<dbReference type="eggNOG" id="COG0799">
    <property type="taxonomic scope" value="Bacteria"/>
</dbReference>
<gene>
    <name evidence="2" type="primary">rsfS</name>
    <name evidence="3" type="ORF">HMPREF0091_11030</name>
</gene>
<keyword evidence="4" id="KW-1185">Reference proteome</keyword>
<dbReference type="Gene3D" id="3.30.460.10">
    <property type="entry name" value="Beta Polymerase, domain 2"/>
    <property type="match status" value="1"/>
</dbReference>
<dbReference type="GO" id="GO:0017148">
    <property type="term" value="P:negative regulation of translation"/>
    <property type="evidence" value="ECO:0007669"/>
    <property type="project" value="UniProtKB-UniRule"/>
</dbReference>
<dbReference type="NCBIfam" id="TIGR00090">
    <property type="entry name" value="rsfS_iojap_ybeB"/>
    <property type="match status" value="1"/>
</dbReference>
<evidence type="ECO:0000313" key="4">
    <source>
        <dbReference type="Proteomes" id="UP000005947"/>
    </source>
</evidence>
<dbReference type="InterPro" id="IPR004394">
    <property type="entry name" value="Iojap/RsfS/C7orf30"/>
</dbReference>
<protein>
    <recommendedName>
        <fullName evidence="2">Ribosomal silencing factor RsfS</fullName>
    </recommendedName>
</protein>
<comment type="subunit">
    <text evidence="2">Interacts with ribosomal protein uL14 (rplN).</text>
</comment>
<keyword evidence="2" id="KW-0678">Repressor</keyword>
<name>F1T6D0_9ACTN</name>
<comment type="subcellular location">
    <subcellularLocation>
        <location evidence="2">Cytoplasm</location>
    </subcellularLocation>
</comment>
<dbReference type="AlphaFoldDB" id="F1T6D0"/>
<organism evidence="3 4">
    <name type="scientific">Fannyhessea vaginae DSM 15829</name>
    <dbReference type="NCBI Taxonomy" id="525256"/>
    <lineage>
        <taxon>Bacteria</taxon>
        <taxon>Bacillati</taxon>
        <taxon>Actinomycetota</taxon>
        <taxon>Coriobacteriia</taxon>
        <taxon>Coriobacteriales</taxon>
        <taxon>Atopobiaceae</taxon>
        <taxon>Fannyhessea</taxon>
    </lineage>
</organism>
<dbReference type="InterPro" id="IPR043519">
    <property type="entry name" value="NT_sf"/>
</dbReference>
<evidence type="ECO:0000313" key="3">
    <source>
        <dbReference type="EMBL" id="EGF23035.1"/>
    </source>
</evidence>
<dbReference type="GO" id="GO:0090071">
    <property type="term" value="P:negative regulation of ribosome biogenesis"/>
    <property type="evidence" value="ECO:0007669"/>
    <property type="project" value="UniProtKB-UniRule"/>
</dbReference>
<dbReference type="PANTHER" id="PTHR21043:SF0">
    <property type="entry name" value="MITOCHONDRIAL ASSEMBLY OF RIBOSOMAL LARGE SUBUNIT PROTEIN 1"/>
    <property type="match status" value="1"/>
</dbReference>
<keyword evidence="2" id="KW-0810">Translation regulation</keyword>
<dbReference type="HAMAP" id="MF_01477">
    <property type="entry name" value="Iojap_RsfS"/>
    <property type="match status" value="1"/>
</dbReference>
<evidence type="ECO:0000256" key="2">
    <source>
        <dbReference type="HAMAP-Rule" id="MF_01477"/>
    </source>
</evidence>
<dbReference type="GO" id="GO:0043023">
    <property type="term" value="F:ribosomal large subunit binding"/>
    <property type="evidence" value="ECO:0007669"/>
    <property type="project" value="TreeGrafter"/>
</dbReference>
<dbReference type="EMBL" id="ACGK02000002">
    <property type="protein sequence ID" value="EGF23035.1"/>
    <property type="molecule type" value="Genomic_DNA"/>
</dbReference>
<accession>F1T6D0</accession>
<comment type="function">
    <text evidence="2">Functions as a ribosomal silencing factor. Interacts with ribosomal protein uL14 (rplN), blocking formation of intersubunit bridge B8. Prevents association of the 30S and 50S ribosomal subunits and the formation of functional ribosomes, thus repressing translation.</text>
</comment>
<dbReference type="SUPFAM" id="SSF81301">
    <property type="entry name" value="Nucleotidyltransferase"/>
    <property type="match status" value="1"/>
</dbReference>
<dbReference type="GO" id="GO:0005737">
    <property type="term" value="C:cytoplasm"/>
    <property type="evidence" value="ECO:0007669"/>
    <property type="project" value="UniProtKB-SubCell"/>
</dbReference>
<evidence type="ECO:0000256" key="1">
    <source>
        <dbReference type="ARBA" id="ARBA00010574"/>
    </source>
</evidence>
<keyword evidence="2" id="KW-0963">Cytoplasm</keyword>
<dbReference type="GO" id="GO:0042256">
    <property type="term" value="P:cytosolic ribosome assembly"/>
    <property type="evidence" value="ECO:0007669"/>
    <property type="project" value="UniProtKB-UniRule"/>
</dbReference>
<reference evidence="3 4" key="1">
    <citation type="submission" date="2011-02" db="EMBL/GenBank/DDBJ databases">
        <authorList>
            <person name="Muzny D."/>
            <person name="Qin X."/>
            <person name="Buhay C."/>
            <person name="Dugan-Rocha S."/>
            <person name="Ding Y."/>
            <person name="Chen G."/>
            <person name="Hawes A."/>
            <person name="Holder M."/>
            <person name="Jhangiani S."/>
            <person name="Johnson A."/>
            <person name="Khan Z."/>
            <person name="Li Z."/>
            <person name="Liu W."/>
            <person name="Liu X."/>
            <person name="Perez L."/>
            <person name="Shen H."/>
            <person name="Wang Q."/>
            <person name="Watt J."/>
            <person name="Xi L."/>
            <person name="Xin Y."/>
            <person name="Zhou J."/>
            <person name="Deng J."/>
            <person name="Jiang H."/>
            <person name="Liu Y."/>
            <person name="Qu J."/>
            <person name="Song X.-Z."/>
            <person name="Zhang L."/>
            <person name="Villasana D."/>
            <person name="Johnson A."/>
            <person name="Liu J."/>
            <person name="Liyanage D."/>
            <person name="Lorensuhewa L."/>
            <person name="Robinson T."/>
            <person name="Song A."/>
            <person name="Song B.-B."/>
            <person name="Dinh H."/>
            <person name="Thornton R."/>
            <person name="Coyle M."/>
            <person name="Francisco L."/>
            <person name="Jackson L."/>
            <person name="Javaid M."/>
            <person name="Korchina V."/>
            <person name="Kovar C."/>
            <person name="Mata R."/>
            <person name="Mathew T."/>
            <person name="Ngo R."/>
            <person name="Nguyen L."/>
            <person name="Nguyen N."/>
            <person name="Okwuonu G."/>
            <person name="Ongeri F."/>
            <person name="Pham C."/>
            <person name="Simmons D."/>
            <person name="Wilczek-Boney K."/>
            <person name="Hale W."/>
            <person name="Jakkamsetti A."/>
            <person name="Pham P."/>
            <person name="Ruth R."/>
            <person name="San Lucas F."/>
            <person name="Warren J."/>
            <person name="Zhang J."/>
            <person name="Zhao Z."/>
            <person name="Zhou C."/>
            <person name="Zhu D."/>
            <person name="Lee S."/>
            <person name="Bess C."/>
            <person name="Blankenburg K."/>
            <person name="Forbes L."/>
            <person name="Fu Q."/>
            <person name="Gubbala S."/>
            <person name="Hirani K."/>
            <person name="Jayaseelan J.C."/>
            <person name="Lara F."/>
            <person name="Munidasa M."/>
            <person name="Palculict T."/>
            <person name="Patil S."/>
            <person name="Pu L.-L."/>
            <person name="Saada N."/>
            <person name="Tang L."/>
            <person name="Weissenberger G."/>
            <person name="Zhu Y."/>
            <person name="Hemphill L."/>
            <person name="Shang Y."/>
            <person name="Youmans B."/>
            <person name="Ayvaz T."/>
            <person name="Ross M."/>
            <person name="Santibanez J."/>
            <person name="Aqrawi P."/>
            <person name="Gross S."/>
            <person name="Joshi V."/>
            <person name="Fowler G."/>
            <person name="Nazareth L."/>
            <person name="Reid J."/>
            <person name="Worley K."/>
            <person name="Petrosino J."/>
            <person name="Highlander S."/>
            <person name="Gibbs R."/>
        </authorList>
    </citation>
    <scope>NUCLEOTIDE SEQUENCE [LARGE SCALE GENOMIC DNA]</scope>
    <source>
        <strain evidence="3 4">DSM 15829</strain>
    </source>
</reference>
<proteinExistence type="inferred from homology"/>
<comment type="caution">
    <text evidence="3">The sequence shown here is derived from an EMBL/GenBank/DDBJ whole genome shotgun (WGS) entry which is preliminary data.</text>
</comment>
<dbReference type="Pfam" id="PF02410">
    <property type="entry name" value="RsfS"/>
    <property type="match status" value="1"/>
</dbReference>